<proteinExistence type="predicted"/>
<name>A0A6M3LZL3_9ZZZZ</name>
<accession>A0A6M3LZL3</accession>
<dbReference type="EMBL" id="MT143887">
    <property type="protein sequence ID" value="QJB04674.1"/>
    <property type="molecule type" value="Genomic_DNA"/>
</dbReference>
<gene>
    <name evidence="1" type="ORF">MM171A00291_0006</name>
    <name evidence="2" type="ORF">MM171B00223_0051</name>
</gene>
<evidence type="ECO:0000313" key="1">
    <source>
        <dbReference type="EMBL" id="QJB00698.1"/>
    </source>
</evidence>
<protein>
    <recommendedName>
        <fullName evidence="3">DUF115 domain-containing protein</fullName>
    </recommendedName>
</protein>
<dbReference type="EMBL" id="MT143699">
    <property type="protein sequence ID" value="QJB00698.1"/>
    <property type="molecule type" value="Genomic_DNA"/>
</dbReference>
<dbReference type="Gene3D" id="3.90.1480.10">
    <property type="entry name" value="Alpha-2,3-sialyltransferase"/>
    <property type="match status" value="1"/>
</dbReference>
<evidence type="ECO:0000313" key="2">
    <source>
        <dbReference type="EMBL" id="QJB04674.1"/>
    </source>
</evidence>
<dbReference type="AlphaFoldDB" id="A0A6M3LZL3"/>
<organism evidence="1">
    <name type="scientific">viral metagenome</name>
    <dbReference type="NCBI Taxonomy" id="1070528"/>
    <lineage>
        <taxon>unclassified sequences</taxon>
        <taxon>metagenomes</taxon>
        <taxon>organismal metagenomes</taxon>
    </lineage>
</organism>
<reference evidence="1" key="1">
    <citation type="submission" date="2020-03" db="EMBL/GenBank/DDBJ databases">
        <title>The deep terrestrial virosphere.</title>
        <authorList>
            <person name="Holmfeldt K."/>
            <person name="Nilsson E."/>
            <person name="Simone D."/>
            <person name="Lopez-Fernandez M."/>
            <person name="Wu X."/>
            <person name="de Brujin I."/>
            <person name="Lundin D."/>
            <person name="Andersson A."/>
            <person name="Bertilsson S."/>
            <person name="Dopson M."/>
        </authorList>
    </citation>
    <scope>NUCLEOTIDE SEQUENCE</scope>
    <source>
        <strain evidence="1">MM171A00291</strain>
        <strain evidence="2">MM171B00223</strain>
    </source>
</reference>
<evidence type="ECO:0008006" key="3">
    <source>
        <dbReference type="Google" id="ProtNLM"/>
    </source>
</evidence>
<sequence>MKFPCVKDVPECIVLGHGPSLESYVHKKGDFIIGCNSWYDFYDFFPDVWVLANTKDRITTTYLEYMKIFSGIVFYADSVDLTPRCYIENIAVAHGTVFEPFDERHHDSKTCAEQGRTGHTINGISCCDHIINGRLTIQERLQKVSGHKEHFDKAVTVAAYMVTYALLTGFKKIFCYGLDFDYKKGYASNTGGFVHGLPDEFDKPEHKKSWQIITESADLLGAEIIRSK</sequence>